<dbReference type="InterPro" id="IPR050426">
    <property type="entry name" value="Glycosyltransferase_28"/>
</dbReference>
<evidence type="ECO:0000313" key="7">
    <source>
        <dbReference type="EMBL" id="RLK58172.1"/>
    </source>
</evidence>
<comment type="caution">
    <text evidence="7">The sequence shown here is derived from an EMBL/GenBank/DDBJ whole genome shotgun (WGS) entry which is preliminary data.</text>
</comment>
<evidence type="ECO:0000259" key="5">
    <source>
        <dbReference type="Pfam" id="PF06722"/>
    </source>
</evidence>
<dbReference type="InterPro" id="IPR010610">
    <property type="entry name" value="EryCIII-like_C"/>
</dbReference>
<feature type="domain" description="Erythromycin biosynthesis protein CIII-like N-terminal" evidence="6">
    <location>
        <begin position="26"/>
        <end position="227"/>
    </location>
</feature>
<dbReference type="Proteomes" id="UP000282454">
    <property type="component" value="Unassembled WGS sequence"/>
</dbReference>
<dbReference type="InterPro" id="IPR048284">
    <property type="entry name" value="EryCIII-like_N"/>
</dbReference>
<proteinExistence type="inferred from homology"/>
<evidence type="ECO:0000259" key="6">
    <source>
        <dbReference type="Pfam" id="PF21036"/>
    </source>
</evidence>
<reference evidence="7 8" key="1">
    <citation type="submission" date="2018-10" db="EMBL/GenBank/DDBJ databases">
        <title>Genomic Encyclopedia of Archaeal and Bacterial Type Strains, Phase II (KMG-II): from individual species to whole genera.</title>
        <authorList>
            <person name="Goeker M."/>
        </authorList>
    </citation>
    <scope>NUCLEOTIDE SEQUENCE [LARGE SCALE GENOMIC DNA]</scope>
    <source>
        <strain evidence="7 8">DSM 45657</strain>
    </source>
</reference>
<dbReference type="PANTHER" id="PTHR48050:SF13">
    <property type="entry name" value="STEROL 3-BETA-GLUCOSYLTRANSFERASE UGT80A2"/>
    <property type="match status" value="1"/>
</dbReference>
<dbReference type="GO" id="GO:0016758">
    <property type="term" value="F:hexosyltransferase activity"/>
    <property type="evidence" value="ECO:0007669"/>
    <property type="project" value="UniProtKB-ARBA"/>
</dbReference>
<keyword evidence="4" id="KW-0732">Signal</keyword>
<dbReference type="SUPFAM" id="SSF53756">
    <property type="entry name" value="UDP-Glycosyltransferase/glycogen phosphorylase"/>
    <property type="match status" value="1"/>
</dbReference>
<feature type="chain" id="PRO_5039058331" evidence="4">
    <location>
        <begin position="22"/>
        <end position="440"/>
    </location>
</feature>
<dbReference type="RefSeq" id="WP_121392636.1">
    <property type="nucleotide sequence ID" value="NZ_RCDD01000003.1"/>
</dbReference>
<dbReference type="AlphaFoldDB" id="A0A421B1E5"/>
<feature type="signal peptide" evidence="4">
    <location>
        <begin position="1"/>
        <end position="21"/>
    </location>
</feature>
<dbReference type="GO" id="GO:0008194">
    <property type="term" value="F:UDP-glycosyltransferase activity"/>
    <property type="evidence" value="ECO:0007669"/>
    <property type="project" value="InterPro"/>
</dbReference>
<dbReference type="Gene3D" id="3.40.50.2000">
    <property type="entry name" value="Glycogen Phosphorylase B"/>
    <property type="match status" value="2"/>
</dbReference>
<evidence type="ECO:0000256" key="1">
    <source>
        <dbReference type="ARBA" id="ARBA00006962"/>
    </source>
</evidence>
<keyword evidence="3 7" id="KW-0808">Transferase</keyword>
<dbReference type="OrthoDB" id="5488434at2"/>
<protein>
    <submittedName>
        <fullName evidence="7">UDP:flavonoid glycosyltransferase YjiC (YdhE family)</fullName>
    </submittedName>
</protein>
<accession>A0A421B1E5</accession>
<sequence length="440" mass="45803">MKYLITSMPVLSHLLPLVPLAQQLVLDGNDVLVATSGAAADAARRAGLTTVDAGGSRDARAPYDRLLDIIESGNAGHGPVDEDSLTLHGEYFGEVGLRMLDDLLDIGRAWGAEAIVYPGIHSAALVAAHQLGAVGVLHGYGSPLPTFEPALAHILASRPDLPDRVPEAAVEIDVLPPSLPNNAELPWTNGVPEHRLTMRYGSFNGAADVPRWLLGERAVPRIVLTCGSTEAQSRRGATYRTIIEALDGTPCEAVILAGSAQLDLLPDPLPSWVRLERWLPLKFTLDHSDTIVHHAGSGTVLTSFDSGLTQVGIPMPGTVSVGNAQSMAASGAGTMLDLNALDSDELAKAVVAALTSPEQRAAARAVQREMHGMPSVREVATRVTAIVAAQASVPAAQASVPAAQAGVPVAEEGVPATQAGVPVEQAGVRAGKVERVGGRR</sequence>
<name>A0A421B1E5_9PSEU</name>
<dbReference type="EMBL" id="RCDD01000003">
    <property type="protein sequence ID" value="RLK58172.1"/>
    <property type="molecule type" value="Genomic_DNA"/>
</dbReference>
<keyword evidence="2" id="KW-0328">Glycosyltransferase</keyword>
<dbReference type="Pfam" id="PF21036">
    <property type="entry name" value="EryCIII-like_N"/>
    <property type="match status" value="1"/>
</dbReference>
<evidence type="ECO:0000256" key="3">
    <source>
        <dbReference type="ARBA" id="ARBA00022679"/>
    </source>
</evidence>
<evidence type="ECO:0000256" key="4">
    <source>
        <dbReference type="SAM" id="SignalP"/>
    </source>
</evidence>
<dbReference type="PANTHER" id="PTHR48050">
    <property type="entry name" value="STEROL 3-BETA-GLUCOSYLTRANSFERASE"/>
    <property type="match status" value="1"/>
</dbReference>
<evidence type="ECO:0000256" key="2">
    <source>
        <dbReference type="ARBA" id="ARBA00022676"/>
    </source>
</evidence>
<comment type="similarity">
    <text evidence="1">Belongs to the glycosyltransferase 28 family.</text>
</comment>
<gene>
    <name evidence="7" type="ORF">CLV68_4266</name>
</gene>
<dbReference type="CDD" id="cd03784">
    <property type="entry name" value="GT1_Gtf-like"/>
    <property type="match status" value="1"/>
</dbReference>
<dbReference type="Pfam" id="PF06722">
    <property type="entry name" value="EryCIII-like_C"/>
    <property type="match status" value="1"/>
</dbReference>
<dbReference type="GO" id="GO:0017000">
    <property type="term" value="P:antibiotic biosynthetic process"/>
    <property type="evidence" value="ECO:0007669"/>
    <property type="project" value="UniProtKB-ARBA"/>
</dbReference>
<keyword evidence="8" id="KW-1185">Reference proteome</keyword>
<evidence type="ECO:0000313" key="8">
    <source>
        <dbReference type="Proteomes" id="UP000282454"/>
    </source>
</evidence>
<dbReference type="InterPro" id="IPR002213">
    <property type="entry name" value="UDP_glucos_trans"/>
</dbReference>
<feature type="domain" description="Erythromycin biosynthesis protein CIII-like C-terminal" evidence="5">
    <location>
        <begin position="267"/>
        <end position="385"/>
    </location>
</feature>
<organism evidence="7 8">
    <name type="scientific">Actinokineospora cianjurensis</name>
    <dbReference type="NCBI Taxonomy" id="585224"/>
    <lineage>
        <taxon>Bacteria</taxon>
        <taxon>Bacillati</taxon>
        <taxon>Actinomycetota</taxon>
        <taxon>Actinomycetes</taxon>
        <taxon>Pseudonocardiales</taxon>
        <taxon>Pseudonocardiaceae</taxon>
        <taxon>Actinokineospora</taxon>
    </lineage>
</organism>